<gene>
    <name evidence="1" type="ORF">SPARVUS_LOCUS13988135</name>
</gene>
<proteinExistence type="predicted"/>
<sequence length="64" mass="7211">MRGDQRVNCVLCAVLLCAVSLYFTVSTLLFMAVLCTAIQSSVHELTRRRTVLFTNMTPSRKCKI</sequence>
<dbReference type="Proteomes" id="UP001162483">
    <property type="component" value="Unassembled WGS sequence"/>
</dbReference>
<evidence type="ECO:0000313" key="2">
    <source>
        <dbReference type="Proteomes" id="UP001162483"/>
    </source>
</evidence>
<feature type="non-terminal residue" evidence="1">
    <location>
        <position position="64"/>
    </location>
</feature>
<accession>A0ABN9GFZ8</accession>
<protein>
    <submittedName>
        <fullName evidence="1">Uncharacterized protein</fullName>
    </submittedName>
</protein>
<organism evidence="1 2">
    <name type="scientific">Staurois parvus</name>
    <dbReference type="NCBI Taxonomy" id="386267"/>
    <lineage>
        <taxon>Eukaryota</taxon>
        <taxon>Metazoa</taxon>
        <taxon>Chordata</taxon>
        <taxon>Craniata</taxon>
        <taxon>Vertebrata</taxon>
        <taxon>Euteleostomi</taxon>
        <taxon>Amphibia</taxon>
        <taxon>Batrachia</taxon>
        <taxon>Anura</taxon>
        <taxon>Neobatrachia</taxon>
        <taxon>Ranoidea</taxon>
        <taxon>Ranidae</taxon>
        <taxon>Staurois</taxon>
    </lineage>
</organism>
<evidence type="ECO:0000313" key="1">
    <source>
        <dbReference type="EMBL" id="CAI9607686.1"/>
    </source>
</evidence>
<dbReference type="EMBL" id="CATNWA010018488">
    <property type="protein sequence ID" value="CAI9607686.1"/>
    <property type="molecule type" value="Genomic_DNA"/>
</dbReference>
<name>A0ABN9GFZ8_9NEOB</name>
<reference evidence="1" key="1">
    <citation type="submission" date="2023-05" db="EMBL/GenBank/DDBJ databases">
        <authorList>
            <person name="Stuckert A."/>
        </authorList>
    </citation>
    <scope>NUCLEOTIDE SEQUENCE</scope>
</reference>
<comment type="caution">
    <text evidence="1">The sequence shown here is derived from an EMBL/GenBank/DDBJ whole genome shotgun (WGS) entry which is preliminary data.</text>
</comment>
<keyword evidence="2" id="KW-1185">Reference proteome</keyword>